<protein>
    <submittedName>
        <fullName evidence="2">Uncharacterized protein</fullName>
    </submittedName>
</protein>
<dbReference type="Proteomes" id="UP000673691">
    <property type="component" value="Unassembled WGS sequence"/>
</dbReference>
<evidence type="ECO:0000313" key="2">
    <source>
        <dbReference type="EMBL" id="KAG5459567.1"/>
    </source>
</evidence>
<proteinExistence type="predicted"/>
<gene>
    <name evidence="2" type="ORF">BJ554DRAFT_19</name>
</gene>
<organism evidence="2 3">
    <name type="scientific">Olpidium bornovanus</name>
    <dbReference type="NCBI Taxonomy" id="278681"/>
    <lineage>
        <taxon>Eukaryota</taxon>
        <taxon>Fungi</taxon>
        <taxon>Fungi incertae sedis</taxon>
        <taxon>Olpidiomycota</taxon>
        <taxon>Olpidiomycotina</taxon>
        <taxon>Olpidiomycetes</taxon>
        <taxon>Olpidiales</taxon>
        <taxon>Olpidiaceae</taxon>
        <taxon>Olpidium</taxon>
    </lineage>
</organism>
<feature type="compositionally biased region" description="Basic and acidic residues" evidence="1">
    <location>
        <begin position="16"/>
        <end position="26"/>
    </location>
</feature>
<evidence type="ECO:0000256" key="1">
    <source>
        <dbReference type="SAM" id="MobiDB-lite"/>
    </source>
</evidence>
<dbReference type="EMBL" id="JAEFCI010006632">
    <property type="protein sequence ID" value="KAG5459567.1"/>
    <property type="molecule type" value="Genomic_DNA"/>
</dbReference>
<evidence type="ECO:0000313" key="3">
    <source>
        <dbReference type="Proteomes" id="UP000673691"/>
    </source>
</evidence>
<keyword evidence="3" id="KW-1185">Reference proteome</keyword>
<accession>A0A8H7ZUK5</accession>
<feature type="region of interest" description="Disordered" evidence="1">
    <location>
        <begin position="1"/>
        <end position="86"/>
    </location>
</feature>
<dbReference type="AlphaFoldDB" id="A0A8H7ZUK5"/>
<sequence length="97" mass="11628">THEPPQHQNKKRERGRRSGDRRRAGSQERPFARRSRGRVLRLRRGASPPFSRFRTRHRRWRVSDQQDRGGHLSCGPVRPQYSRSDGKKKKIKFIKIF</sequence>
<feature type="non-terminal residue" evidence="2">
    <location>
        <position position="1"/>
    </location>
</feature>
<feature type="compositionally biased region" description="Basic and acidic residues" evidence="1">
    <location>
        <begin position="61"/>
        <end position="70"/>
    </location>
</feature>
<comment type="caution">
    <text evidence="2">The sequence shown here is derived from an EMBL/GenBank/DDBJ whole genome shotgun (WGS) entry which is preliminary data.</text>
</comment>
<reference evidence="2 3" key="1">
    <citation type="journal article" name="Sci. Rep.">
        <title>Genome-scale phylogenetic analyses confirm Olpidium as the closest living zoosporic fungus to the non-flagellated, terrestrial fungi.</title>
        <authorList>
            <person name="Chang Y."/>
            <person name="Rochon D."/>
            <person name="Sekimoto S."/>
            <person name="Wang Y."/>
            <person name="Chovatia M."/>
            <person name="Sandor L."/>
            <person name="Salamov A."/>
            <person name="Grigoriev I.V."/>
            <person name="Stajich J.E."/>
            <person name="Spatafora J.W."/>
        </authorList>
    </citation>
    <scope>NUCLEOTIDE SEQUENCE [LARGE SCALE GENOMIC DNA]</scope>
    <source>
        <strain evidence="2">S191</strain>
    </source>
</reference>
<name>A0A8H7ZUK5_9FUNG</name>
<feature type="compositionally biased region" description="Basic residues" evidence="1">
    <location>
        <begin position="32"/>
        <end position="44"/>
    </location>
</feature>